<dbReference type="PIRSF" id="PIRSF000102">
    <property type="entry name" value="Lac_mal_DH"/>
    <property type="match status" value="1"/>
</dbReference>
<evidence type="ECO:0000256" key="12">
    <source>
        <dbReference type="RuleBase" id="RU003369"/>
    </source>
</evidence>
<evidence type="ECO:0000256" key="6">
    <source>
        <dbReference type="ARBA" id="ARBA00023002"/>
    </source>
</evidence>
<dbReference type="AlphaFoldDB" id="A0AA37F8S8"/>
<evidence type="ECO:0000259" key="14">
    <source>
        <dbReference type="Pfam" id="PF02866"/>
    </source>
</evidence>
<evidence type="ECO:0000313" key="15">
    <source>
        <dbReference type="EMBL" id="GGM65839.1"/>
    </source>
</evidence>
<dbReference type="NCBIfam" id="TIGR01763">
    <property type="entry name" value="MalateDH_bact"/>
    <property type="match status" value="1"/>
</dbReference>
<dbReference type="InterPro" id="IPR036291">
    <property type="entry name" value="NAD(P)-bd_dom_sf"/>
</dbReference>
<feature type="binding site" evidence="11">
    <location>
        <begin position="124"/>
        <end position="126"/>
    </location>
    <ligand>
        <name>NAD(+)</name>
        <dbReference type="ChEBI" id="CHEBI:57540"/>
    </ligand>
</feature>
<dbReference type="PRINTS" id="PR00086">
    <property type="entry name" value="LLDHDRGNASE"/>
</dbReference>
<feature type="binding site" evidence="10">
    <location>
        <position position="94"/>
    </location>
    <ligand>
        <name>substrate</name>
    </ligand>
</feature>
<dbReference type="Pfam" id="PF02866">
    <property type="entry name" value="Ldh_1_C"/>
    <property type="match status" value="1"/>
</dbReference>
<evidence type="ECO:0000256" key="4">
    <source>
        <dbReference type="ARBA" id="ARBA00020382"/>
    </source>
</evidence>
<protein>
    <recommendedName>
        <fullName evidence="4">Malate dehydrogenase</fullName>
        <ecNumber evidence="3">1.1.1.37</ecNumber>
    </recommendedName>
</protein>
<dbReference type="FunFam" id="3.40.50.720:FF:000018">
    <property type="entry name" value="Malate dehydrogenase"/>
    <property type="match status" value="1"/>
</dbReference>
<feature type="domain" description="Lactate/malate dehydrogenase N-terminal" evidence="13">
    <location>
        <begin position="5"/>
        <end position="148"/>
    </location>
</feature>
<feature type="binding site" evidence="11">
    <location>
        <position position="34"/>
    </location>
    <ligand>
        <name>NAD(+)</name>
        <dbReference type="ChEBI" id="CHEBI:57540"/>
    </ligand>
</feature>
<sequence>MSRSKISVIGAGNVGATLAQFLAIRELGDVYLFDVVQGVPEGKALDIQEGAPHWGYDSNVVGFTTPGQEAYKNLEGSDVVVVTAGLARKPGMSRDDLLGKNVEIMLDVGRNIKKYAPDAVIVVVSNPADIMAYAIQKITGARPERIMGLGGSLDSARFRTFIAKELNVSVEDVNAFVIGGHGDDMVPFIRYSSVAGIPITSLLSKEKIDAIVKRTRFGGGEIVDLLKTGSAYYAPGVSILAMVESIVQDKKRVIPCAAYLSGKHAEHYGASGIFIGVPIKIGKEGVEEIYDIDFTQEERELWNKTVQSVKNNCQKVDSFLSGKL</sequence>
<dbReference type="EC" id="1.1.1.37" evidence="3"/>
<keyword evidence="5" id="KW-0816">Tricarboxylic acid cycle</keyword>
<dbReference type="PANTHER" id="PTHR43128:SF16">
    <property type="entry name" value="L-LACTATE DEHYDROGENASE"/>
    <property type="match status" value="1"/>
</dbReference>
<evidence type="ECO:0000313" key="16">
    <source>
        <dbReference type="Proteomes" id="UP000632195"/>
    </source>
</evidence>
<evidence type="ECO:0000256" key="10">
    <source>
        <dbReference type="PIRSR" id="PIRSR000102-2"/>
    </source>
</evidence>
<dbReference type="EMBL" id="BMNY01000001">
    <property type="protein sequence ID" value="GGM65839.1"/>
    <property type="molecule type" value="Genomic_DNA"/>
</dbReference>
<evidence type="ECO:0000256" key="3">
    <source>
        <dbReference type="ARBA" id="ARBA00012995"/>
    </source>
</evidence>
<dbReference type="InterPro" id="IPR022383">
    <property type="entry name" value="Lactate/malate_DH_C"/>
</dbReference>
<dbReference type="FunFam" id="3.90.110.10:FF:000004">
    <property type="entry name" value="Malate dehydrogenase"/>
    <property type="match status" value="1"/>
</dbReference>
<comment type="function">
    <text evidence="1">Catalyzes the reversible oxidation of malate to oxaloacetate.</text>
</comment>
<feature type="binding site" evidence="10">
    <location>
        <position position="126"/>
    </location>
    <ligand>
        <name>substrate</name>
    </ligand>
</feature>
<keyword evidence="7 11" id="KW-0520">NAD</keyword>
<dbReference type="InterPro" id="IPR011275">
    <property type="entry name" value="Malate_DH_type3"/>
</dbReference>
<dbReference type="InterPro" id="IPR001236">
    <property type="entry name" value="Lactate/malate_DH_N"/>
</dbReference>
<dbReference type="GO" id="GO:0004459">
    <property type="term" value="F:L-lactate dehydrogenase (NAD+) activity"/>
    <property type="evidence" value="ECO:0007669"/>
    <property type="project" value="TreeGrafter"/>
</dbReference>
<evidence type="ECO:0000256" key="1">
    <source>
        <dbReference type="ARBA" id="ARBA00003966"/>
    </source>
</evidence>
<evidence type="ECO:0000256" key="8">
    <source>
        <dbReference type="ARBA" id="ARBA00048313"/>
    </source>
</evidence>
<evidence type="ECO:0000256" key="9">
    <source>
        <dbReference type="PIRSR" id="PIRSR000102-1"/>
    </source>
</evidence>
<accession>A0AA37F8S8</accession>
<organism evidence="15 16">
    <name type="scientific">Thermogymnomonas acidicola</name>
    <dbReference type="NCBI Taxonomy" id="399579"/>
    <lineage>
        <taxon>Archaea</taxon>
        <taxon>Methanobacteriati</taxon>
        <taxon>Thermoplasmatota</taxon>
        <taxon>Thermoplasmata</taxon>
        <taxon>Thermoplasmatales</taxon>
        <taxon>Thermogymnomonas</taxon>
    </lineage>
</organism>
<dbReference type="Gene3D" id="3.90.110.10">
    <property type="entry name" value="Lactate dehydrogenase/glycoside hydrolase, family 4, C-terminal"/>
    <property type="match status" value="1"/>
</dbReference>
<dbReference type="GO" id="GO:0030060">
    <property type="term" value="F:L-malate dehydrogenase (NAD+) activity"/>
    <property type="evidence" value="ECO:0007669"/>
    <property type="project" value="UniProtKB-EC"/>
</dbReference>
<comment type="similarity">
    <text evidence="2 12">Belongs to the LDH/MDH superfamily.</text>
</comment>
<dbReference type="InterPro" id="IPR001557">
    <property type="entry name" value="L-lactate/malate_DH"/>
</dbReference>
<dbReference type="RefSeq" id="WP_188679255.1">
    <property type="nucleotide sequence ID" value="NZ_BMNY01000001.1"/>
</dbReference>
<dbReference type="SUPFAM" id="SSF56327">
    <property type="entry name" value="LDH C-terminal domain-like"/>
    <property type="match status" value="1"/>
</dbReference>
<dbReference type="NCBIfam" id="NF004863">
    <property type="entry name" value="PRK06223.1"/>
    <property type="match status" value="1"/>
</dbReference>
<dbReference type="GO" id="GO:0006099">
    <property type="term" value="P:tricarboxylic acid cycle"/>
    <property type="evidence" value="ECO:0007669"/>
    <property type="project" value="UniProtKB-KW"/>
</dbReference>
<dbReference type="SUPFAM" id="SSF51735">
    <property type="entry name" value="NAD(P)-binding Rossmann-fold domains"/>
    <property type="match status" value="1"/>
</dbReference>
<name>A0AA37F8S8_9ARCH</name>
<reference evidence="15" key="2">
    <citation type="submission" date="2022-09" db="EMBL/GenBank/DDBJ databases">
        <authorList>
            <person name="Sun Q."/>
            <person name="Ohkuma M."/>
        </authorList>
    </citation>
    <scope>NUCLEOTIDE SEQUENCE</scope>
    <source>
        <strain evidence="15">JCM 13583</strain>
    </source>
</reference>
<keyword evidence="6 12" id="KW-0560">Oxidoreductase</keyword>
<dbReference type="PANTHER" id="PTHR43128">
    <property type="entry name" value="L-2-HYDROXYCARBOXYLATE DEHYDROGENASE (NAD(P)(+))"/>
    <property type="match status" value="1"/>
</dbReference>
<feature type="binding site" evidence="10">
    <location>
        <position position="88"/>
    </location>
    <ligand>
        <name>substrate</name>
    </ligand>
</feature>
<dbReference type="InterPro" id="IPR015955">
    <property type="entry name" value="Lactate_DH/Glyco_Ohase_4_C"/>
</dbReference>
<dbReference type="Gene3D" id="3.40.50.720">
    <property type="entry name" value="NAD(P)-binding Rossmann-like Domain"/>
    <property type="match status" value="1"/>
</dbReference>
<feature type="active site" description="Proton acceptor" evidence="9">
    <location>
        <position position="181"/>
    </location>
</feature>
<comment type="catalytic activity">
    <reaction evidence="8">
        <text>(S)-malate + NAD(+) = oxaloacetate + NADH + H(+)</text>
        <dbReference type="Rhea" id="RHEA:21432"/>
        <dbReference type="ChEBI" id="CHEBI:15378"/>
        <dbReference type="ChEBI" id="CHEBI:15589"/>
        <dbReference type="ChEBI" id="CHEBI:16452"/>
        <dbReference type="ChEBI" id="CHEBI:57540"/>
        <dbReference type="ChEBI" id="CHEBI:57945"/>
        <dbReference type="EC" id="1.1.1.37"/>
    </reaction>
</comment>
<evidence type="ECO:0000256" key="11">
    <source>
        <dbReference type="PIRSR" id="PIRSR000102-3"/>
    </source>
</evidence>
<reference evidence="15" key="1">
    <citation type="journal article" date="2014" name="Int. J. Syst. Evol. Microbiol.">
        <title>Complete genome sequence of Corynebacterium casei LMG S-19264T (=DSM 44701T), isolated from a smear-ripened cheese.</title>
        <authorList>
            <consortium name="US DOE Joint Genome Institute (JGI-PGF)"/>
            <person name="Walter F."/>
            <person name="Albersmeier A."/>
            <person name="Kalinowski J."/>
            <person name="Ruckert C."/>
        </authorList>
    </citation>
    <scope>NUCLEOTIDE SEQUENCE</scope>
    <source>
        <strain evidence="15">JCM 13583</strain>
    </source>
</reference>
<evidence type="ECO:0000256" key="5">
    <source>
        <dbReference type="ARBA" id="ARBA00022532"/>
    </source>
</evidence>
<proteinExistence type="inferred from homology"/>
<feature type="binding site" evidence="11">
    <location>
        <position position="101"/>
    </location>
    <ligand>
        <name>NAD(+)</name>
        <dbReference type="ChEBI" id="CHEBI:57540"/>
    </ligand>
</feature>
<comment type="caution">
    <text evidence="15">The sequence shown here is derived from an EMBL/GenBank/DDBJ whole genome shotgun (WGS) entry which is preliminary data.</text>
</comment>
<gene>
    <name evidence="15" type="primary">mdh</name>
    <name evidence="15" type="ORF">GCM10007108_00130</name>
</gene>
<dbReference type="Pfam" id="PF00056">
    <property type="entry name" value="Ldh_1_N"/>
    <property type="match status" value="1"/>
</dbReference>
<keyword evidence="16" id="KW-1185">Reference proteome</keyword>
<evidence type="ECO:0000256" key="7">
    <source>
        <dbReference type="ARBA" id="ARBA00023027"/>
    </source>
</evidence>
<feature type="binding site" evidence="10">
    <location>
        <position position="157"/>
    </location>
    <ligand>
        <name>substrate</name>
    </ligand>
</feature>
<feature type="binding site" evidence="11">
    <location>
        <begin position="10"/>
        <end position="15"/>
    </location>
    <ligand>
        <name>NAD(+)</name>
        <dbReference type="ChEBI" id="CHEBI:57540"/>
    </ligand>
</feature>
<evidence type="ECO:0000256" key="2">
    <source>
        <dbReference type="ARBA" id="ARBA00008104"/>
    </source>
</evidence>
<dbReference type="Proteomes" id="UP000632195">
    <property type="component" value="Unassembled WGS sequence"/>
</dbReference>
<dbReference type="CDD" id="cd01339">
    <property type="entry name" value="LDH-like_MDH"/>
    <property type="match status" value="1"/>
</dbReference>
<feature type="domain" description="Lactate/malate dehydrogenase C-terminal" evidence="14">
    <location>
        <begin position="152"/>
        <end position="319"/>
    </location>
</feature>
<dbReference type="GO" id="GO:0006089">
    <property type="term" value="P:lactate metabolic process"/>
    <property type="evidence" value="ECO:0007669"/>
    <property type="project" value="TreeGrafter"/>
</dbReference>
<evidence type="ECO:0000259" key="13">
    <source>
        <dbReference type="Pfam" id="PF00056"/>
    </source>
</evidence>
<dbReference type="HAMAP" id="MF_00487">
    <property type="entry name" value="Malate_dehydrog_3"/>
    <property type="match status" value="1"/>
</dbReference>